<feature type="domain" description="Translocation and assembly module TamB C-terminal" evidence="5">
    <location>
        <begin position="892"/>
        <end position="1227"/>
    </location>
</feature>
<keyword evidence="4" id="KW-0472">Membrane</keyword>
<keyword evidence="3" id="KW-1133">Transmembrane helix</keyword>
<comment type="subcellular location">
    <subcellularLocation>
        <location evidence="1">Membrane</location>
        <topology evidence="1">Single-pass membrane protein</topology>
    </subcellularLocation>
</comment>
<keyword evidence="7" id="KW-1185">Reference proteome</keyword>
<dbReference type="GO" id="GO:0005886">
    <property type="term" value="C:plasma membrane"/>
    <property type="evidence" value="ECO:0007669"/>
    <property type="project" value="InterPro"/>
</dbReference>
<evidence type="ECO:0000256" key="3">
    <source>
        <dbReference type="ARBA" id="ARBA00022989"/>
    </source>
</evidence>
<proteinExistence type="predicted"/>
<organism evidence="6 7">
    <name type="scientific">Planctobacterium marinum</name>
    <dbReference type="NCBI Taxonomy" id="1631968"/>
    <lineage>
        <taxon>Bacteria</taxon>
        <taxon>Pseudomonadati</taxon>
        <taxon>Pseudomonadota</taxon>
        <taxon>Gammaproteobacteria</taxon>
        <taxon>Alteromonadales</taxon>
        <taxon>Alteromonadaceae</taxon>
        <taxon>Planctobacterium</taxon>
    </lineage>
</organism>
<dbReference type="PANTHER" id="PTHR36985">
    <property type="entry name" value="TRANSLOCATION AND ASSEMBLY MODULE SUBUNIT TAMB"/>
    <property type="match status" value="1"/>
</dbReference>
<evidence type="ECO:0000256" key="1">
    <source>
        <dbReference type="ARBA" id="ARBA00004167"/>
    </source>
</evidence>
<sequence length="1237" mass="135621">MLVFAVLIYTSLGAKFVATLATKAYAPLSIEKAHGGLAESLIFEQIRLHEASLNGQVERVQLRLDLRCLWRFKVCVEQLIVQDSRLNLVAAQSQVSDISSDNSTTSTWPFSLPLPVQVKQLKLIRFSVSENDEPLFKLQTLSSSFDFYTLLNLSQLELDGVQVFLPVQAAKEPLSVEQQLQQLANIHYSPIELPRFNAPLLLKAEALSITDFSLYQAQNIRLKIPEVKLSAELNENFAALQLVELNAFNARTKASLKIDENYQLEMQLQSNAEQAELQVSANGKPSNLKLQTSVESRYHELSLKGDFRLQTDLTSALLPITLSGQVHHLRTPDTGAISNANLAVTGELQDLQIKLDGLATTPWWSDTHIDLTLTGSPQQLEVKQLELNSVDGRVNLVGSINPQQHPQLLLDVDAKNISTKRYVPTDIGLINLITDVSLSIVESDWQVNSKQLNLDTIWNQQTATLTSGLRYQNSGQLALTDLKVVLAENSITGNLQFDEAGKLQANGDLQLGNLTQIHPKANGSLQAKFNVDGPLQQPQILFKGQGSQLSFEQYGIAQWQSDIALAWTSESPFRIQFSAEQLKVADDISLDVSINSTGNSARHDIDFNILSQWLQVDASLQGGLQNARWNGQLLTSEVTRNNITFQLMEAMSASLDWLEQQYHLGAGCWENHSAASFCVKQLSFEQGHYKGDLRGRDLPLGQWLRGSHSQLKQLQTDTVFNFSVDLEGNQLGVNSLLAQGGFSPGNWQFLDEDQEFYLNTLGFETRFQQGQLVAKLQLQSETLGQVQLNSSLPLASDFSQIDMQELQMAAQISSLELSPWVFLVPQVETLNGTINGNVNAQFSHEKLAMYGNVILSDAALVSKELGLDISALSQQVSFDGHELLTKGQFNMGDGSATLTGNASWFDGGMASLKIQGQKLTYNDHLMAKLSVSPDLDITLSETEVKVTGILKVPEAAIKLQSIPDSALRPTADIRAPDELTRTVAKGPVIELDLKLLLDPDKNKTVNLDAFGLTTALTGNLNIQGKGNVSANGEVSLLDGIYEAYGQNLQIRQGDLLFNGPLEFPSLQIEAIREPQVTSDGVIAGLRVTGPARQPTVSVFSSPEMAQSQALSYLLTGRALGARSNDSQETVLTNALISYGLNQSENVVSKLGENFGINDLSLGMEGQGDSSKVAVSGTIAPNVKLTYGVGVFDAVSEVALRYQMLPQLYLEAVSGLSNALDIFYEFTYEPEEKADETQ</sequence>
<evidence type="ECO:0000313" key="6">
    <source>
        <dbReference type="EMBL" id="BDX07076.1"/>
    </source>
</evidence>
<dbReference type="PANTHER" id="PTHR36985:SF1">
    <property type="entry name" value="TRANSLOCATION AND ASSEMBLY MODULE SUBUNIT TAMB"/>
    <property type="match status" value="1"/>
</dbReference>
<dbReference type="AlphaFoldDB" id="A0AA48HLN9"/>
<accession>A0AA48HLN9</accession>
<gene>
    <name evidence="6" type="ORF">MACH26_25970</name>
</gene>
<dbReference type="KEGG" id="pmaw:MACH26_25970"/>
<evidence type="ECO:0000259" key="5">
    <source>
        <dbReference type="Pfam" id="PF04357"/>
    </source>
</evidence>
<protein>
    <submittedName>
        <fullName evidence="6">DUF490 domain-containing protein</fullName>
    </submittedName>
</protein>
<dbReference type="Proteomes" id="UP001333710">
    <property type="component" value="Chromosome"/>
</dbReference>
<dbReference type="GO" id="GO:0009306">
    <property type="term" value="P:protein secretion"/>
    <property type="evidence" value="ECO:0007669"/>
    <property type="project" value="InterPro"/>
</dbReference>
<name>A0AA48HLN9_9ALTE</name>
<keyword evidence="2" id="KW-0812">Transmembrane</keyword>
<dbReference type="InterPro" id="IPR007452">
    <property type="entry name" value="TamB_C"/>
</dbReference>
<dbReference type="EMBL" id="AP027272">
    <property type="protein sequence ID" value="BDX07076.1"/>
    <property type="molecule type" value="Genomic_DNA"/>
</dbReference>
<dbReference type="GO" id="GO:0097347">
    <property type="term" value="C:TAM protein secretion complex"/>
    <property type="evidence" value="ECO:0007669"/>
    <property type="project" value="TreeGrafter"/>
</dbReference>
<evidence type="ECO:0000256" key="2">
    <source>
        <dbReference type="ARBA" id="ARBA00022692"/>
    </source>
</evidence>
<dbReference type="Pfam" id="PF04357">
    <property type="entry name" value="TamB"/>
    <property type="match status" value="1"/>
</dbReference>
<evidence type="ECO:0000313" key="7">
    <source>
        <dbReference type="Proteomes" id="UP001333710"/>
    </source>
</evidence>
<reference evidence="6" key="1">
    <citation type="submission" date="2023-01" db="EMBL/GenBank/DDBJ databases">
        <title>Complete genome sequence of Planctobacterium marinum strain Dej080120_11.</title>
        <authorList>
            <person name="Ueki S."/>
            <person name="Maruyama F."/>
        </authorList>
    </citation>
    <scope>NUCLEOTIDE SEQUENCE</scope>
    <source>
        <strain evidence="6">Dej080120_11</strain>
    </source>
</reference>
<evidence type="ECO:0000256" key="4">
    <source>
        <dbReference type="ARBA" id="ARBA00023136"/>
    </source>
</evidence>